<proteinExistence type="predicted"/>
<organism evidence="2 4">
    <name type="scientific">Trichinella pseudospiralis</name>
    <name type="common">Parasitic roundworm</name>
    <dbReference type="NCBI Taxonomy" id="6337"/>
    <lineage>
        <taxon>Eukaryota</taxon>
        <taxon>Metazoa</taxon>
        <taxon>Ecdysozoa</taxon>
        <taxon>Nematoda</taxon>
        <taxon>Enoplea</taxon>
        <taxon>Dorylaimia</taxon>
        <taxon>Trichinellida</taxon>
        <taxon>Trichinellidae</taxon>
        <taxon>Trichinella</taxon>
    </lineage>
</organism>
<feature type="region of interest" description="Disordered" evidence="1">
    <location>
        <begin position="1"/>
        <end position="25"/>
    </location>
</feature>
<feature type="region of interest" description="Disordered" evidence="1">
    <location>
        <begin position="42"/>
        <end position="63"/>
    </location>
</feature>
<reference evidence="2 4" key="1">
    <citation type="submission" date="2015-01" db="EMBL/GenBank/DDBJ databases">
        <title>Evolution of Trichinella species and genotypes.</title>
        <authorList>
            <person name="Korhonen P.K."/>
            <person name="Edoardo P."/>
            <person name="Giuseppe L.R."/>
            <person name="Gasser R.B."/>
        </authorList>
    </citation>
    <scope>NUCLEOTIDE SEQUENCE [LARGE SCALE GENOMIC DNA]</scope>
    <source>
        <strain evidence="2">ISS470</strain>
    </source>
</reference>
<sequence length="63" mass="6896">MTAVSGPTAAVSPSWRRSDSLPTRPLWSECFGDAGIMEDAFEVGLSSSPKQELKCPKDKRRRA</sequence>
<dbReference type="EMBL" id="JYDT01000021">
    <property type="protein sequence ID" value="KRY90422.1"/>
    <property type="molecule type" value="Genomic_DNA"/>
</dbReference>
<evidence type="ECO:0000313" key="2">
    <source>
        <dbReference type="EMBL" id="KRY89332.1"/>
    </source>
</evidence>
<protein>
    <submittedName>
        <fullName evidence="2">Uncharacterized protein</fullName>
    </submittedName>
</protein>
<dbReference type="Proteomes" id="UP000054995">
    <property type="component" value="Unassembled WGS sequence"/>
</dbReference>
<accession>A0A0V1FTH5</accession>
<dbReference type="AlphaFoldDB" id="A0A0V1FTH5"/>
<dbReference type="EMBL" id="JYDT01000032">
    <property type="protein sequence ID" value="KRY89332.1"/>
    <property type="molecule type" value="Genomic_DNA"/>
</dbReference>
<keyword evidence="4" id="KW-1185">Reference proteome</keyword>
<gene>
    <name evidence="2" type="ORF">T4D_17192</name>
    <name evidence="3" type="ORF">T4D_5555</name>
</gene>
<evidence type="ECO:0000313" key="4">
    <source>
        <dbReference type="Proteomes" id="UP000054995"/>
    </source>
</evidence>
<name>A0A0V1FTH5_TRIPS</name>
<evidence type="ECO:0000256" key="1">
    <source>
        <dbReference type="SAM" id="MobiDB-lite"/>
    </source>
</evidence>
<comment type="caution">
    <text evidence="2">The sequence shown here is derived from an EMBL/GenBank/DDBJ whole genome shotgun (WGS) entry which is preliminary data.</text>
</comment>
<evidence type="ECO:0000313" key="3">
    <source>
        <dbReference type="EMBL" id="KRY90422.1"/>
    </source>
</evidence>